<accession>A0A5Q5AWS2</accession>
<protein>
    <submittedName>
        <fullName evidence="1">LICD family protein</fullName>
    </submittedName>
</protein>
<name>A0A5Q5AWS2_VIBPH</name>
<dbReference type="EMBL" id="MK455078">
    <property type="protein sequence ID" value="QEQ70627.1"/>
    <property type="molecule type" value="Genomic_DNA"/>
</dbReference>
<dbReference type="RefSeq" id="WP_029841780.1">
    <property type="nucleotide sequence ID" value="NZ_MBTR01000048.1"/>
</dbReference>
<dbReference type="AlphaFoldDB" id="A0A5Q5AWS2"/>
<evidence type="ECO:0000313" key="1">
    <source>
        <dbReference type="EMBL" id="QEQ70627.1"/>
    </source>
</evidence>
<proteinExistence type="predicted"/>
<reference evidence="1" key="1">
    <citation type="journal article" date="2019" name="Int. J. Food Microbiol.">
        <title>Developing a novel molecular serotyping system based on capsular polysaccharide synthesis gene clusters of Vibrio parahaemolyticus.</title>
        <authorList>
            <person name="Pang Y."/>
            <person name="Guo X."/>
            <person name="Tian X."/>
            <person name="Liu F."/>
            <person name="Wang L."/>
            <person name="Wu J."/>
            <person name="Zhang S."/>
            <person name="Li S."/>
            <person name="Liu B."/>
        </authorList>
    </citation>
    <scope>NUCLEOTIDE SEQUENCE</scope>
    <source>
        <strain evidence="1">G2932</strain>
    </source>
</reference>
<gene>
    <name evidence="1" type="primary">licD</name>
</gene>
<organism evidence="1">
    <name type="scientific">Vibrio parahaemolyticus</name>
    <dbReference type="NCBI Taxonomy" id="670"/>
    <lineage>
        <taxon>Bacteria</taxon>
        <taxon>Pseudomonadati</taxon>
        <taxon>Pseudomonadota</taxon>
        <taxon>Gammaproteobacteria</taxon>
        <taxon>Vibrionales</taxon>
        <taxon>Vibrionaceae</taxon>
        <taxon>Vibrio</taxon>
    </lineage>
</organism>
<sequence length="248" mass="29338">MLDKLKYKVKTQIIGFSTKVSFLDLAIMKIRKYRKSKRVNPNKSEHAESVLQLIKNSNLKVFPMFGTLLSIYRDGKFIYADDYDFALMEGQQLDIEVINKMNHFGAVLVAFSIVGDDLVELSFDFNGVRIDFFQLDYSKEKVTHRCPNFRKERPDIDFSKLIKKKYQTYFSVDYVLFELEFNQSWGVYIPTDCEKIFERHYGLDWRTPKMSNFIDFSNYDFKELDSYNVCGEQGLLIHELETKFNNLN</sequence>